<dbReference type="RefSeq" id="XP_022290964.1">
    <property type="nucleotide sequence ID" value="XM_022435256.1"/>
</dbReference>
<dbReference type="PANTHER" id="PTHR24373:SF275">
    <property type="entry name" value="TIR DOMAIN-CONTAINING PROTEIN"/>
    <property type="match status" value="1"/>
</dbReference>
<evidence type="ECO:0000256" key="2">
    <source>
        <dbReference type="ARBA" id="ARBA00022729"/>
    </source>
</evidence>
<organism evidence="5 6">
    <name type="scientific">Crassostrea virginica</name>
    <name type="common">Eastern oyster</name>
    <dbReference type="NCBI Taxonomy" id="6565"/>
    <lineage>
        <taxon>Eukaryota</taxon>
        <taxon>Metazoa</taxon>
        <taxon>Spiralia</taxon>
        <taxon>Lophotrochozoa</taxon>
        <taxon>Mollusca</taxon>
        <taxon>Bivalvia</taxon>
        <taxon>Autobranchia</taxon>
        <taxon>Pteriomorphia</taxon>
        <taxon>Ostreida</taxon>
        <taxon>Ostreoidea</taxon>
        <taxon>Ostreidae</taxon>
        <taxon>Crassostrea</taxon>
    </lineage>
</organism>
<dbReference type="InterPro" id="IPR001611">
    <property type="entry name" value="Leu-rich_rpt"/>
</dbReference>
<accession>A0A8B8ALN2</accession>
<dbReference type="Proteomes" id="UP000694844">
    <property type="component" value="Chromosome 7"/>
</dbReference>
<sequence length="470" mass="52349">MKLLIVLSAIMLVAGAACPHDCSCRSRYVDCAGRRHVTIPDFSSLNVATNYDVLDMRDNNLTSLDNSSFTNAPFKTVYLSRNNLDDRDISAGAFGGLGNSVKYLDLSYNRIQNLPVALKQLDQIEDVDVSHNPMRLSKSFTTDIMRAMGDTILSFTFGSDSLFTWPESLNHFVQLQRLHVDQLGAYMQILSPEAFHGFETTLQYLKIENTNLIAVPIGISKLRNLQELHFDNNPQVSDRGVLIQSFPLGDGSPKLRVVSLDRDGLTKFPPVLKYLRALESLSLDGNALDFLSDASISGNVTASNLSLVDCSLDRIPGALSDLEFLTNLDLSQNDIRTIEQNDLRDLPKLQKLVIQNASLEYISNNAFENLPDLMNMNFKNTKLTQVPQALNTTYPCASTVDVSGNSLDCMCETLVWLKTKSDWCRNNGTPMTVIGTCDTIFSTISLYIDTYIPKCPEYKQLNNIPPYDHA</sequence>
<feature type="signal peptide" evidence="4">
    <location>
        <begin position="1"/>
        <end position="15"/>
    </location>
</feature>
<evidence type="ECO:0000256" key="4">
    <source>
        <dbReference type="SAM" id="SignalP"/>
    </source>
</evidence>
<dbReference type="AlphaFoldDB" id="A0A8B8ALN2"/>
<keyword evidence="3" id="KW-0677">Repeat</keyword>
<evidence type="ECO:0000256" key="1">
    <source>
        <dbReference type="ARBA" id="ARBA00022614"/>
    </source>
</evidence>
<proteinExistence type="predicted"/>
<evidence type="ECO:0000313" key="5">
    <source>
        <dbReference type="Proteomes" id="UP000694844"/>
    </source>
</evidence>
<dbReference type="InterPro" id="IPR003591">
    <property type="entry name" value="Leu-rich_rpt_typical-subtyp"/>
</dbReference>
<feature type="chain" id="PRO_5033980841" evidence="4">
    <location>
        <begin position="16"/>
        <end position="470"/>
    </location>
</feature>
<evidence type="ECO:0000256" key="3">
    <source>
        <dbReference type="ARBA" id="ARBA00022737"/>
    </source>
</evidence>
<protein>
    <submittedName>
        <fullName evidence="6">Leucine-rich repeats and immunoglobulin-like domains protein 3</fullName>
    </submittedName>
</protein>
<dbReference type="KEGG" id="cvn:111102489"/>
<dbReference type="GeneID" id="111102489"/>
<name>A0A8B8ALN2_CRAVI</name>
<dbReference type="PROSITE" id="PS51257">
    <property type="entry name" value="PROKAR_LIPOPROTEIN"/>
    <property type="match status" value="1"/>
</dbReference>
<dbReference type="InterPro" id="IPR032675">
    <property type="entry name" value="LRR_dom_sf"/>
</dbReference>
<keyword evidence="5" id="KW-1185">Reference proteome</keyword>
<keyword evidence="1" id="KW-0433">Leucine-rich repeat</keyword>
<dbReference type="PANTHER" id="PTHR24373">
    <property type="entry name" value="SLIT RELATED LEUCINE-RICH REPEAT NEURONAL PROTEIN"/>
    <property type="match status" value="1"/>
</dbReference>
<keyword evidence="2 4" id="KW-0732">Signal</keyword>
<dbReference type="Pfam" id="PF13855">
    <property type="entry name" value="LRR_8"/>
    <property type="match status" value="1"/>
</dbReference>
<dbReference type="SMART" id="SM00369">
    <property type="entry name" value="LRR_TYP"/>
    <property type="match status" value="5"/>
</dbReference>
<dbReference type="InterPro" id="IPR026906">
    <property type="entry name" value="LRR_5"/>
</dbReference>
<dbReference type="InterPro" id="IPR050328">
    <property type="entry name" value="Dev_Immune_Receptor"/>
</dbReference>
<dbReference type="Gene3D" id="3.80.10.10">
    <property type="entry name" value="Ribonuclease Inhibitor"/>
    <property type="match status" value="3"/>
</dbReference>
<dbReference type="Pfam" id="PF13306">
    <property type="entry name" value="LRR_5"/>
    <property type="match status" value="1"/>
</dbReference>
<dbReference type="OrthoDB" id="2013775at2759"/>
<reference evidence="6" key="1">
    <citation type="submission" date="2025-08" db="UniProtKB">
        <authorList>
            <consortium name="RefSeq"/>
        </authorList>
    </citation>
    <scope>IDENTIFICATION</scope>
    <source>
        <tissue evidence="6">Whole sample</tissue>
    </source>
</reference>
<dbReference type="SUPFAM" id="SSF52058">
    <property type="entry name" value="L domain-like"/>
    <property type="match status" value="1"/>
</dbReference>
<gene>
    <name evidence="6" type="primary">LOC111102489</name>
</gene>
<dbReference type="PROSITE" id="PS51450">
    <property type="entry name" value="LRR"/>
    <property type="match status" value="2"/>
</dbReference>
<evidence type="ECO:0000313" key="6">
    <source>
        <dbReference type="RefSeq" id="XP_022290964.1"/>
    </source>
</evidence>